<reference evidence="2" key="1">
    <citation type="journal article" date="2020" name="Nature">
        <title>Giant virus diversity and host interactions through global metagenomics.</title>
        <authorList>
            <person name="Schulz F."/>
            <person name="Roux S."/>
            <person name="Paez-Espino D."/>
            <person name="Jungbluth S."/>
            <person name="Walsh D.A."/>
            <person name="Denef V.J."/>
            <person name="McMahon K.D."/>
            <person name="Konstantinidis K.T."/>
            <person name="Eloe-Fadrosh E.A."/>
            <person name="Kyrpides N.C."/>
            <person name="Woyke T."/>
        </authorList>
    </citation>
    <scope>NUCLEOTIDE SEQUENCE</scope>
    <source>
        <strain evidence="2">GVMAG-M-3300013004-44</strain>
    </source>
</reference>
<evidence type="ECO:0000256" key="1">
    <source>
        <dbReference type="SAM" id="Phobius"/>
    </source>
</evidence>
<feature type="transmembrane region" description="Helical" evidence="1">
    <location>
        <begin position="203"/>
        <end position="222"/>
    </location>
</feature>
<dbReference type="AlphaFoldDB" id="A0A6C0BF28"/>
<keyword evidence="1" id="KW-0812">Transmembrane</keyword>
<protein>
    <recommendedName>
        <fullName evidence="3">Vint domain-containing protein</fullName>
    </recommendedName>
</protein>
<keyword evidence="1" id="KW-0472">Membrane</keyword>
<name>A0A6C0BF28_9ZZZZ</name>
<feature type="transmembrane region" description="Helical" evidence="1">
    <location>
        <begin position="146"/>
        <end position="165"/>
    </location>
</feature>
<keyword evidence="1" id="KW-1133">Transmembrane helix</keyword>
<evidence type="ECO:0000313" key="2">
    <source>
        <dbReference type="EMBL" id="QHS90907.1"/>
    </source>
</evidence>
<accession>A0A6C0BF28</accession>
<organism evidence="2">
    <name type="scientific">viral metagenome</name>
    <dbReference type="NCBI Taxonomy" id="1070528"/>
    <lineage>
        <taxon>unclassified sequences</taxon>
        <taxon>metagenomes</taxon>
        <taxon>organismal metagenomes</taxon>
    </lineage>
</organism>
<dbReference type="EMBL" id="MN739154">
    <property type="protein sequence ID" value="QHS90907.1"/>
    <property type="molecule type" value="Genomic_DNA"/>
</dbReference>
<feature type="transmembrane region" description="Helical" evidence="1">
    <location>
        <begin position="171"/>
        <end position="196"/>
    </location>
</feature>
<proteinExistence type="predicted"/>
<evidence type="ECO:0008006" key="3">
    <source>
        <dbReference type="Google" id="ProtNLM"/>
    </source>
</evidence>
<sequence>MEAKWPFMLITLGLLILLGFTIGQLERSTVMNDWENRRCDLPIMTAAFFFKPDSDTRTNGTFASDNFSFCMKAYVDSFINLFAQPIATLFGKQVDASTSAANAVNMVRGIANKMYSVFSSYISSYFKKFTSSVFEMNRMIQYLKMAMDRVNAIVTSMIFTGLTVFRGIINFILYVIRVIMIICGIMLIIIIILFFILFPIMPIILATLGAIITGVLILSGIISSTIASEAQGQRKGFCFSEDTQILVKEDGKEKHVSVQDIKVGDDLGTYGKVTAVVQMDGTHVELYCLDGVYVSESHLVQGTDKVWKAVSSDERAVPSDKKSAIVYCFNTTSNIIPVCGITATTLYRDWEEISNEDEKGQYLWNYMVLCMLNKYENYQKWKKDVKQECEVAVMGKDVKVKTGKGWVRLSEISFPGGTVLDRKGKEQGVRGVIHAEVENVEYGGIDTWHTELYEERDGVWMKGDCTISCGKETIQGMSLITDDGEFTIWDEVLQKEVTVRDFTEVGYQSIHETYSFVAARLSGS</sequence>
<feature type="transmembrane region" description="Helical" evidence="1">
    <location>
        <begin position="6"/>
        <end position="25"/>
    </location>
</feature>